<evidence type="ECO:0000313" key="2">
    <source>
        <dbReference type="Proteomes" id="UP000179642"/>
    </source>
</evidence>
<reference evidence="1 2" key="1">
    <citation type="submission" date="2016-10" db="EMBL/GenBank/DDBJ databases">
        <title>Genome sequence of Streptomyces sp. MUSC 1.</title>
        <authorList>
            <person name="Lee L.-H."/>
            <person name="Ser H.-L."/>
            <person name="Law J.W.-F."/>
        </authorList>
    </citation>
    <scope>NUCLEOTIDE SEQUENCE [LARGE SCALE GENOMIC DNA]</scope>
    <source>
        <strain evidence="1 2">MUSC 1</strain>
    </source>
</reference>
<proteinExistence type="predicted"/>
<dbReference type="Proteomes" id="UP000179642">
    <property type="component" value="Unassembled WGS sequence"/>
</dbReference>
<comment type="caution">
    <text evidence="1">The sequence shown here is derived from an EMBL/GenBank/DDBJ whole genome shotgun (WGS) entry which is preliminary data.</text>
</comment>
<dbReference type="EMBL" id="MLYO01000019">
    <property type="protein sequence ID" value="OIK05574.1"/>
    <property type="molecule type" value="Genomic_DNA"/>
</dbReference>
<protein>
    <submittedName>
        <fullName evidence="1">Uncharacterized protein</fullName>
    </submittedName>
</protein>
<name>A0A1S2QHL5_9ACTN</name>
<organism evidence="1 2">
    <name type="scientific">Streptomyces monashensis</name>
    <dbReference type="NCBI Taxonomy" id="1678012"/>
    <lineage>
        <taxon>Bacteria</taxon>
        <taxon>Bacillati</taxon>
        <taxon>Actinomycetota</taxon>
        <taxon>Actinomycetes</taxon>
        <taxon>Kitasatosporales</taxon>
        <taxon>Streptomycetaceae</taxon>
        <taxon>Streptomyces</taxon>
    </lineage>
</organism>
<dbReference type="AlphaFoldDB" id="A0A1S2QHL5"/>
<dbReference type="RefSeq" id="WP_071380741.1">
    <property type="nucleotide sequence ID" value="NZ_MLYO01000019.1"/>
</dbReference>
<evidence type="ECO:0000313" key="1">
    <source>
        <dbReference type="EMBL" id="OIK05574.1"/>
    </source>
</evidence>
<accession>A0A1S2QHL5</accession>
<keyword evidence="2" id="KW-1185">Reference proteome</keyword>
<sequence>MTVAPEALAVTWRRGRDLVSPELFARLTDFCAEEYGHERSMAARIMTEALAFVDVMGVTGEAMSPSKVVDPGWHTFMLHTEEYAEFCETRYGRFIHHAPKSRYRDRATMADVVARMRAHGYEVDESLWGTKADCNEPTCCGDGPCC</sequence>
<dbReference type="OrthoDB" id="5328543at2"/>
<gene>
    <name evidence="1" type="ORF">BIV23_11760</name>
</gene>